<organism evidence="9 10">
    <name type="scientific">Pustulibacterium marinum</name>
    <dbReference type="NCBI Taxonomy" id="1224947"/>
    <lineage>
        <taxon>Bacteria</taxon>
        <taxon>Pseudomonadati</taxon>
        <taxon>Bacteroidota</taxon>
        <taxon>Flavobacteriia</taxon>
        <taxon>Flavobacteriales</taxon>
        <taxon>Flavobacteriaceae</taxon>
        <taxon>Pustulibacterium</taxon>
    </lineage>
</organism>
<dbReference type="RefSeq" id="WP_093025475.1">
    <property type="nucleotide sequence ID" value="NZ_FPBK01000009.1"/>
</dbReference>
<dbReference type="InterPro" id="IPR023997">
    <property type="entry name" value="TonB-dep_OMP_SusC/RagA_CS"/>
</dbReference>
<evidence type="ECO:0000256" key="6">
    <source>
        <dbReference type="ARBA" id="ARBA00023237"/>
    </source>
</evidence>
<protein>
    <submittedName>
        <fullName evidence="9">TonB-linked outer membrane protein, SusC/RagA family</fullName>
    </submittedName>
</protein>
<feature type="domain" description="TonB-dependent receptor plug" evidence="8">
    <location>
        <begin position="129"/>
        <end position="234"/>
    </location>
</feature>
<accession>A0A1I7HIN1</accession>
<evidence type="ECO:0000256" key="7">
    <source>
        <dbReference type="PROSITE-ProRule" id="PRU01360"/>
    </source>
</evidence>
<dbReference type="Gene3D" id="2.60.40.1120">
    <property type="entry name" value="Carboxypeptidase-like, regulatory domain"/>
    <property type="match status" value="1"/>
</dbReference>
<gene>
    <name evidence="9" type="ORF">SAMN05216480_109112</name>
</gene>
<evidence type="ECO:0000256" key="3">
    <source>
        <dbReference type="ARBA" id="ARBA00022452"/>
    </source>
</evidence>
<proteinExistence type="inferred from homology"/>
<dbReference type="InterPro" id="IPR037066">
    <property type="entry name" value="Plug_dom_sf"/>
</dbReference>
<reference evidence="9 10" key="1">
    <citation type="submission" date="2016-10" db="EMBL/GenBank/DDBJ databases">
        <authorList>
            <person name="de Groot N.N."/>
        </authorList>
    </citation>
    <scope>NUCLEOTIDE SEQUENCE [LARGE SCALE GENOMIC DNA]</scope>
    <source>
        <strain evidence="9 10">CGMCC 1.12333</strain>
    </source>
</reference>
<dbReference type="PROSITE" id="PS52016">
    <property type="entry name" value="TONB_DEPENDENT_REC_3"/>
    <property type="match status" value="1"/>
</dbReference>
<dbReference type="Proteomes" id="UP000199138">
    <property type="component" value="Unassembled WGS sequence"/>
</dbReference>
<dbReference type="FunFam" id="2.60.40.1120:FF:000003">
    <property type="entry name" value="Outer membrane protein Omp121"/>
    <property type="match status" value="1"/>
</dbReference>
<dbReference type="SUPFAM" id="SSF56935">
    <property type="entry name" value="Porins"/>
    <property type="match status" value="1"/>
</dbReference>
<evidence type="ECO:0000259" key="8">
    <source>
        <dbReference type="Pfam" id="PF07715"/>
    </source>
</evidence>
<dbReference type="Gene3D" id="2.40.170.20">
    <property type="entry name" value="TonB-dependent receptor, beta-barrel domain"/>
    <property type="match status" value="1"/>
</dbReference>
<dbReference type="SUPFAM" id="SSF49464">
    <property type="entry name" value="Carboxypeptidase regulatory domain-like"/>
    <property type="match status" value="1"/>
</dbReference>
<evidence type="ECO:0000313" key="9">
    <source>
        <dbReference type="EMBL" id="SFU60548.1"/>
    </source>
</evidence>
<keyword evidence="3 7" id="KW-1134">Transmembrane beta strand</keyword>
<comment type="subcellular location">
    <subcellularLocation>
        <location evidence="1 7">Cell outer membrane</location>
        <topology evidence="1 7">Multi-pass membrane protein</topology>
    </subcellularLocation>
</comment>
<sequence>MIAITSLLGITFKSLQNKRLLGVIFAFVSVLAVQAQTIEVTGTITSEEDGMPLPGASIMIQGTSSGTSTDFDGNYTLSVESGDVLEYSFVGFQTQEITVENQTTINVVLKLDATTLEDVVVVGYGTRKKSDLTGSVAVVDVDEMKKVSNSNVGSMLQGKVTGINVTADGQPGADPTIRIRGVSTFGDASPLYVIDGVPVGTSIRDFSPSDIESIQVLKDASAAAIYGSRAANGVVIITTKQGRKEMPLKIDYKGYYGVDDVYQRIPVLGRSQYQEMANLVMTNSDSAIYPANDPNSEYYIDDVDTDWQDAGYKMGIRQDHNLNFSGGGTNNTYNYSLDYFDRKGTLEGMGPDYTRYSVKANNTFEKGIFKIGTSLTYTHTNQNSLNSTDNGSFAGGNPPMVVKLLQLIPTMKLRDNTTENGWGTYDLDTQGQSYSLNIIAVNNMMEQNVEVNRILANGWTEVNLGDALNLNDDSSLTYKLNLSYNKIHAHDFNWVPEFYFSNFYTNTVAKLNEGDRIYTDQLIENTVNYKTEIGEHKFDVLGGYMFQRNDYYTTAASAQGFSEPYIKEISAGEELSGSSYESHHTLMSFLARFNYDYSDRYSFTATIRRDGSSRFGSDNRFGNFPSLAVAWKLHNEDFLNLNEDTFNQLKLRASWGKLGNENIGEYGYSSYINRSTVYNFGGSSSSTAGVEYGAAQDDKVDENIKWETKRIVNIGLDATMFNNTLDFSAEYYNSRSTDILVGVTVPYTVGSVNTSITTNAGTLENSGFELSSTYHAMVNDDLRFDISANITTLKNKVIKLGENGSPIYGTGSITREGQEVGMHYGYVYEGIFQNQGEIDAHAAQDGAVPGDIKFKDLNNDGTIDSNDRTELGSGLADFTYGFNIGAYYKNWDFTIFATGASGLLINSNVYRSTMHTAGLANWHEDILNSWTPDNTNTNIPIVKWADDNGNDRNSNRPGWLQNGNYLRLATVSIGYNFEEEMIKKVFSSARVYITGQNLYTFTKYKGYNPAYSNGDAYSPGYDAGSYPVARTFMLGVNLGF</sequence>
<dbReference type="InterPro" id="IPR036942">
    <property type="entry name" value="Beta-barrel_TonB_sf"/>
</dbReference>
<dbReference type="Pfam" id="PF07715">
    <property type="entry name" value="Plug"/>
    <property type="match status" value="1"/>
</dbReference>
<keyword evidence="4 7" id="KW-0812">Transmembrane</keyword>
<dbReference type="InterPro" id="IPR023996">
    <property type="entry name" value="TonB-dep_OMP_SusC/RagA"/>
</dbReference>
<evidence type="ECO:0000256" key="2">
    <source>
        <dbReference type="ARBA" id="ARBA00022448"/>
    </source>
</evidence>
<dbReference type="InterPro" id="IPR039426">
    <property type="entry name" value="TonB-dep_rcpt-like"/>
</dbReference>
<comment type="similarity">
    <text evidence="7">Belongs to the TonB-dependent receptor family.</text>
</comment>
<dbReference type="NCBIfam" id="TIGR04057">
    <property type="entry name" value="SusC_RagA_signa"/>
    <property type="match status" value="1"/>
</dbReference>
<keyword evidence="10" id="KW-1185">Reference proteome</keyword>
<keyword evidence="2 7" id="KW-0813">Transport</keyword>
<evidence type="ECO:0000256" key="1">
    <source>
        <dbReference type="ARBA" id="ARBA00004571"/>
    </source>
</evidence>
<evidence type="ECO:0000313" key="10">
    <source>
        <dbReference type="Proteomes" id="UP000199138"/>
    </source>
</evidence>
<evidence type="ECO:0000256" key="4">
    <source>
        <dbReference type="ARBA" id="ARBA00022692"/>
    </source>
</evidence>
<dbReference type="AlphaFoldDB" id="A0A1I7HIN1"/>
<dbReference type="STRING" id="1224947.SAMN05216480_109112"/>
<name>A0A1I7HIN1_9FLAO</name>
<evidence type="ECO:0000256" key="5">
    <source>
        <dbReference type="ARBA" id="ARBA00023136"/>
    </source>
</evidence>
<dbReference type="NCBIfam" id="TIGR04056">
    <property type="entry name" value="OMP_RagA_SusC"/>
    <property type="match status" value="1"/>
</dbReference>
<keyword evidence="5 7" id="KW-0472">Membrane</keyword>
<dbReference type="Pfam" id="PF13715">
    <property type="entry name" value="CarbopepD_reg_2"/>
    <property type="match status" value="1"/>
</dbReference>
<keyword evidence="6 7" id="KW-0998">Cell outer membrane</keyword>
<dbReference type="InterPro" id="IPR008969">
    <property type="entry name" value="CarboxyPept-like_regulatory"/>
</dbReference>
<dbReference type="Gene3D" id="2.170.130.10">
    <property type="entry name" value="TonB-dependent receptor, plug domain"/>
    <property type="match status" value="1"/>
</dbReference>
<dbReference type="InterPro" id="IPR012910">
    <property type="entry name" value="Plug_dom"/>
</dbReference>
<dbReference type="GO" id="GO:0009279">
    <property type="term" value="C:cell outer membrane"/>
    <property type="evidence" value="ECO:0007669"/>
    <property type="project" value="UniProtKB-SubCell"/>
</dbReference>
<dbReference type="OrthoDB" id="9768177at2"/>
<dbReference type="EMBL" id="FPBK01000009">
    <property type="protein sequence ID" value="SFU60548.1"/>
    <property type="molecule type" value="Genomic_DNA"/>
</dbReference>